<dbReference type="InterPro" id="IPR015943">
    <property type="entry name" value="WD40/YVTN_repeat-like_dom_sf"/>
</dbReference>
<dbReference type="Pfam" id="PF24883">
    <property type="entry name" value="NPHP3_N"/>
    <property type="match status" value="1"/>
</dbReference>
<feature type="domain" description="Nephrocystin 3-like N-terminal" evidence="5">
    <location>
        <begin position="98"/>
        <end position="257"/>
    </location>
</feature>
<dbReference type="SUPFAM" id="SSF52540">
    <property type="entry name" value="P-loop containing nucleoside triphosphate hydrolases"/>
    <property type="match status" value="1"/>
</dbReference>
<sequence>MDDSLMQWHLAQAWDQILESQQQIQERWHRRVMLEEGNERTRQLALAASKLQESKEREDSVTKLPLDQLLDDFNAINSHDILLDSTTLGDETSELLYEWFRSNQQYQDFIRGDSRVLCVSGSPGSGKRTLLLSVARGLSARPVNYLLDSVCASGNHMPQGATSVLKSLIFRLLVTQPHLRKHLTEKRISTNRKQFSDPNDFYGLSLLLYDMIRDESLRRTTFIVNGIDECGDDGLDKFATLISTTLKLSSDVRWLVSATSNESAIKPALEYASQFNLDAEDNHAALRKIFDEAYIPWKVSQLTGIKRYKQSFKDDLIRGLRERCPTNFLWADIACEAIRRGHLSHGQETINALPQYELFNIEPMYTHIINQLEKLKPSQQEHDLRVLPALAVVYEPQHAEDLEQIVDPSPNFDIAGFVKERWFAFLELCDKTIYFRHASAREYIRRVMASELHGAHARIVENCLKLLSKVLEASASGSDLPQKVLGFADYAAVYWIRHFSDMNDFGMVEDIVTEFLGSSVMLKWVDLLSSRGKLPQAWGLMKDLRMKIFNNQTGHGKSLLPLIYDIERFLQFHRFLISEETDRASKSLLFSPIQSEAGRKLISDEFPQLAVFPGTSWKSPVVLVLQGHARAVGGCAYSHDGKLLVSASFDGSVRIWDMVTGRVQHSFRGFKGAVRHVDLSASGLLAASDGYGIKVWDLANGTPHQPPSDGSLFNDDGLIHSLALSNDGTLLAATMGSFINVWKLPCYTLIARQVSCDKGCYADPPDTCDGSILPHSPVRDMKFSSDGKWLGTVSRIGLTVWELVNEGQRRTMAAMDPSTQVTQSEGHVHEQETTETTAAATGDVEHGAEHVSASEAELETTIEADLETTKSTHTLQQLYCFDMDPDDDGWTNVLAFSPDSRYVALGMDGKKPTVRIWDLTSSAETLRMPAILMGHRGPVDAICFSADGSRLASGSKDGAAMIWKAPWNRDSKEPEMVLQAHGRNIKGLSFRPDQKHLAVCLDDGTIRIWDHGSQFAQTLSELETTNEADNRLEQGISPHTSAVIFVTSSKDGQYVASASLDGSICLWEAKSGTLLRTLPGHDEPVTSLVFSHDAEQLISASKDKTARIWEISGTSEPRTLYGHDKGVRSIAISDDGKLIASGSDDETVRVWDISRPELEVDQGASDNTDPANNGNNHKNALADVDGVRVLRGSHHSIACVAFSRDAKLVAAGSDLGKVLLWELSMDEPSASHTHREMFTGPGHGAITAVSFGPGLNSLIACSDEEMWEWDPNHVHGKGEPCERLEKLDTGYNDEDDLCGYSKHAATSAPFRTLQVSDTQPDYVMTALGPVRLSKLDSCSAGPESTSWCPYSATLVSSEDGPKECWITRKEESLICLPGPYRPSNEGEHLTKNMISRLLRHSSPVLVLGHTVVIGCGTGDVLFFRFKEDYQSATKWPMKWAKSLGHLFADW</sequence>
<feature type="repeat" description="WD" evidence="3">
    <location>
        <begin position="1036"/>
        <end position="1077"/>
    </location>
</feature>
<dbReference type="EMBL" id="LSBJ02000002">
    <property type="protein sequence ID" value="OAQ69818.1"/>
    <property type="molecule type" value="Genomic_DNA"/>
</dbReference>
<protein>
    <submittedName>
        <fullName evidence="6">WD-repeat protein</fullName>
    </submittedName>
</protein>
<dbReference type="PANTHER" id="PTHR19879:SF9">
    <property type="entry name" value="TRANSCRIPTION INITIATION FACTOR TFIID SUBUNIT 5"/>
    <property type="match status" value="1"/>
</dbReference>
<evidence type="ECO:0000259" key="5">
    <source>
        <dbReference type="Pfam" id="PF24883"/>
    </source>
</evidence>
<evidence type="ECO:0000256" key="1">
    <source>
        <dbReference type="ARBA" id="ARBA00022574"/>
    </source>
</evidence>
<dbReference type="InterPro" id="IPR056884">
    <property type="entry name" value="NPHP3-like_N"/>
</dbReference>
<dbReference type="SUPFAM" id="SSF50998">
    <property type="entry name" value="Quinoprotein alcohol dehydrogenase-like"/>
    <property type="match status" value="1"/>
</dbReference>
<dbReference type="CDD" id="cd00200">
    <property type="entry name" value="WD40"/>
    <property type="match status" value="1"/>
</dbReference>
<organism evidence="6 7">
    <name type="scientific">Pochonia chlamydosporia 170</name>
    <dbReference type="NCBI Taxonomy" id="1380566"/>
    <lineage>
        <taxon>Eukaryota</taxon>
        <taxon>Fungi</taxon>
        <taxon>Dikarya</taxon>
        <taxon>Ascomycota</taxon>
        <taxon>Pezizomycotina</taxon>
        <taxon>Sordariomycetes</taxon>
        <taxon>Hypocreomycetidae</taxon>
        <taxon>Hypocreales</taxon>
        <taxon>Clavicipitaceae</taxon>
        <taxon>Pochonia</taxon>
    </lineage>
</organism>
<dbReference type="Proteomes" id="UP000078397">
    <property type="component" value="Unassembled WGS sequence"/>
</dbReference>
<evidence type="ECO:0000313" key="7">
    <source>
        <dbReference type="Proteomes" id="UP000078397"/>
    </source>
</evidence>
<feature type="repeat" description="WD" evidence="3">
    <location>
        <begin position="625"/>
        <end position="666"/>
    </location>
</feature>
<dbReference type="SMART" id="SM00320">
    <property type="entry name" value="WD40"/>
    <property type="match status" value="12"/>
</dbReference>
<dbReference type="PROSITE" id="PS00678">
    <property type="entry name" value="WD_REPEATS_1"/>
    <property type="match status" value="4"/>
</dbReference>
<dbReference type="STRING" id="1380566.A0A179FX74"/>
<keyword evidence="2" id="KW-0677">Repeat</keyword>
<feature type="compositionally biased region" description="Polar residues" evidence="4">
    <location>
        <begin position="1164"/>
        <end position="1178"/>
    </location>
</feature>
<evidence type="ECO:0000256" key="4">
    <source>
        <dbReference type="SAM" id="MobiDB-lite"/>
    </source>
</evidence>
<dbReference type="GeneID" id="28846043"/>
<dbReference type="OrthoDB" id="4896910at2759"/>
<dbReference type="InterPro" id="IPR036322">
    <property type="entry name" value="WD40_repeat_dom_sf"/>
</dbReference>
<accession>A0A179FX74</accession>
<dbReference type="PROSITE" id="PS50294">
    <property type="entry name" value="WD_REPEATS_REGION"/>
    <property type="match status" value="6"/>
</dbReference>
<comment type="caution">
    <text evidence="6">The sequence shown here is derived from an EMBL/GenBank/DDBJ whole genome shotgun (WGS) entry which is preliminary data.</text>
</comment>
<evidence type="ECO:0000256" key="3">
    <source>
        <dbReference type="PROSITE-ProRule" id="PRU00221"/>
    </source>
</evidence>
<feature type="repeat" description="WD" evidence="3">
    <location>
        <begin position="1120"/>
        <end position="1161"/>
    </location>
</feature>
<dbReference type="PRINTS" id="PR00320">
    <property type="entry name" value="GPROTEINBRPT"/>
</dbReference>
<keyword evidence="7" id="KW-1185">Reference proteome</keyword>
<dbReference type="RefSeq" id="XP_018146355.1">
    <property type="nucleotide sequence ID" value="XM_018282049.1"/>
</dbReference>
<dbReference type="Gene3D" id="2.130.10.10">
    <property type="entry name" value="YVTN repeat-like/Quinoprotein amine dehydrogenase"/>
    <property type="match status" value="5"/>
</dbReference>
<keyword evidence="1 3" id="KW-0853">WD repeat</keyword>
<feature type="region of interest" description="Disordered" evidence="4">
    <location>
        <begin position="816"/>
        <end position="836"/>
    </location>
</feature>
<dbReference type="SUPFAM" id="SSF50978">
    <property type="entry name" value="WD40 repeat-like"/>
    <property type="match status" value="2"/>
</dbReference>
<dbReference type="PROSITE" id="PS50082">
    <property type="entry name" value="WD_REPEATS_2"/>
    <property type="match status" value="7"/>
</dbReference>
<dbReference type="InterPro" id="IPR001680">
    <property type="entry name" value="WD40_rpt"/>
</dbReference>
<evidence type="ECO:0000256" key="2">
    <source>
        <dbReference type="ARBA" id="ARBA00022737"/>
    </source>
</evidence>
<dbReference type="PANTHER" id="PTHR19879">
    <property type="entry name" value="TRANSCRIPTION INITIATION FACTOR TFIID"/>
    <property type="match status" value="1"/>
</dbReference>
<dbReference type="KEGG" id="pchm:VFPPC_02394"/>
<name>A0A179FX74_METCM</name>
<feature type="repeat" description="WD" evidence="3">
    <location>
        <begin position="1190"/>
        <end position="1231"/>
    </location>
</feature>
<evidence type="ECO:0000313" key="6">
    <source>
        <dbReference type="EMBL" id="OAQ69818.1"/>
    </source>
</evidence>
<gene>
    <name evidence="6" type="ORF">VFPPC_02394</name>
</gene>
<feature type="repeat" description="WD" evidence="3">
    <location>
        <begin position="932"/>
        <end position="964"/>
    </location>
</feature>
<feature type="region of interest" description="Disordered" evidence="4">
    <location>
        <begin position="1158"/>
        <end position="1179"/>
    </location>
</feature>
<feature type="repeat" description="WD" evidence="3">
    <location>
        <begin position="978"/>
        <end position="1010"/>
    </location>
</feature>
<reference evidence="6 7" key="1">
    <citation type="journal article" date="2016" name="PLoS Pathog.">
        <title>Biosynthesis of antibiotic leucinostatins in bio-control fungus Purpureocillium lilacinum and their inhibition on phytophthora revealed by genome mining.</title>
        <authorList>
            <person name="Wang G."/>
            <person name="Liu Z."/>
            <person name="Lin R."/>
            <person name="Li E."/>
            <person name="Mao Z."/>
            <person name="Ling J."/>
            <person name="Yang Y."/>
            <person name="Yin W.B."/>
            <person name="Xie B."/>
        </authorList>
    </citation>
    <scope>NUCLEOTIDE SEQUENCE [LARGE SCALE GENOMIC DNA]</scope>
    <source>
        <strain evidence="6">170</strain>
    </source>
</reference>
<feature type="repeat" description="WD" evidence="3">
    <location>
        <begin position="1078"/>
        <end position="1119"/>
    </location>
</feature>
<dbReference type="InterPro" id="IPR020472">
    <property type="entry name" value="WD40_PAC1"/>
</dbReference>
<dbReference type="InterPro" id="IPR019775">
    <property type="entry name" value="WD40_repeat_CS"/>
</dbReference>
<proteinExistence type="predicted"/>
<dbReference type="InterPro" id="IPR011047">
    <property type="entry name" value="Quinoprotein_ADH-like_sf"/>
</dbReference>
<dbReference type="Pfam" id="PF00400">
    <property type="entry name" value="WD40"/>
    <property type="match status" value="7"/>
</dbReference>
<dbReference type="InterPro" id="IPR027417">
    <property type="entry name" value="P-loop_NTPase"/>
</dbReference>